<organism evidence="1 2">
    <name type="scientific">Prymnesium parvum</name>
    <name type="common">Toxic golden alga</name>
    <dbReference type="NCBI Taxonomy" id="97485"/>
    <lineage>
        <taxon>Eukaryota</taxon>
        <taxon>Haptista</taxon>
        <taxon>Haptophyta</taxon>
        <taxon>Prymnesiophyceae</taxon>
        <taxon>Prymnesiales</taxon>
        <taxon>Prymnesiaceae</taxon>
        <taxon>Prymnesium</taxon>
    </lineage>
</organism>
<evidence type="ECO:0000313" key="1">
    <source>
        <dbReference type="EMBL" id="KAL1529791.1"/>
    </source>
</evidence>
<reference evidence="1 2" key="1">
    <citation type="journal article" date="2024" name="Science">
        <title>Giant polyketide synthase enzymes in the biosynthesis of giant marine polyether toxins.</title>
        <authorList>
            <person name="Fallon T.R."/>
            <person name="Shende V.V."/>
            <person name="Wierzbicki I.H."/>
            <person name="Pendleton A.L."/>
            <person name="Watervoot N.F."/>
            <person name="Auber R.P."/>
            <person name="Gonzalez D.J."/>
            <person name="Wisecaver J.H."/>
            <person name="Moore B.S."/>
        </authorList>
    </citation>
    <scope>NUCLEOTIDE SEQUENCE [LARGE SCALE GENOMIC DNA]</scope>
    <source>
        <strain evidence="1 2">12B1</strain>
    </source>
</reference>
<gene>
    <name evidence="1" type="ORF">AB1Y20_000725</name>
</gene>
<comment type="caution">
    <text evidence="1">The sequence shown here is derived from an EMBL/GenBank/DDBJ whole genome shotgun (WGS) entry which is preliminary data.</text>
</comment>
<dbReference type="AlphaFoldDB" id="A0AB34K650"/>
<keyword evidence="2" id="KW-1185">Reference proteome</keyword>
<dbReference type="EMBL" id="JBGBPQ010000001">
    <property type="protein sequence ID" value="KAL1529791.1"/>
    <property type="molecule type" value="Genomic_DNA"/>
</dbReference>
<sequence length="104" mass="11492">MHAREPATRLEVGGRATAGHKLQRMIRPMLVFIFCVQPAVVGEEFLQSWQLPFDADVNSGFVAENSGTKQITVDKGWLNIAYRANLTFTLLIQIGFLISCSVGP</sequence>
<dbReference type="Proteomes" id="UP001515480">
    <property type="component" value="Unassembled WGS sequence"/>
</dbReference>
<protein>
    <submittedName>
        <fullName evidence="1">Uncharacterized protein</fullName>
    </submittedName>
</protein>
<accession>A0AB34K650</accession>
<evidence type="ECO:0000313" key="2">
    <source>
        <dbReference type="Proteomes" id="UP001515480"/>
    </source>
</evidence>
<proteinExistence type="predicted"/>
<name>A0AB34K650_PRYPA</name>